<gene>
    <name evidence="1" type="ORF">SAMN05444280_12714</name>
</gene>
<evidence type="ECO:0008006" key="3">
    <source>
        <dbReference type="Google" id="ProtNLM"/>
    </source>
</evidence>
<dbReference type="EMBL" id="FQZE01000027">
    <property type="protein sequence ID" value="SHJ71362.1"/>
    <property type="molecule type" value="Genomic_DNA"/>
</dbReference>
<organism evidence="1 2">
    <name type="scientific">Tangfeifania diversioriginum</name>
    <dbReference type="NCBI Taxonomy" id="1168035"/>
    <lineage>
        <taxon>Bacteria</taxon>
        <taxon>Pseudomonadati</taxon>
        <taxon>Bacteroidota</taxon>
        <taxon>Bacteroidia</taxon>
        <taxon>Marinilabiliales</taxon>
        <taxon>Prolixibacteraceae</taxon>
        <taxon>Tangfeifania</taxon>
    </lineage>
</organism>
<dbReference type="OrthoDB" id="1092628at2"/>
<dbReference type="AlphaFoldDB" id="A0A1M6LJK6"/>
<protein>
    <recommendedName>
        <fullName evidence="3">CRISPR-associated protein Csh1</fullName>
    </recommendedName>
</protein>
<dbReference type="STRING" id="1168035.SAMN05444280_12714"/>
<accession>A0A1M6LJK6</accession>
<sequence>MSLQTIIQIGHKIRNELSKEESLQYHRFVKKAPEYSAKQPYTYYQIDVKENFEIDYSSLHEVSDQTIINNKFYYLKFKTGEADSLVKYMFGDIAYPEFFKPDNPENKAAGFRVNSFFRGKEDASKIQNEKLKVFRMSLEKQMDSLLEIFQEKEFCYIHFNFSGKCWYETDVFDEIESAIVSNFIKEDDGHISLSAFLTRTLVESEGRLPNFSNSNTYKSKYFNGFDEVKDLLYGLDFQQKSKVNVGKEIMINMLPKGRLAAKGILAYYDKKSKYDYKNPKPEDTDPFAEPFINPEIDGIEKYDIVFSKRSKPIGVDLLEMTDVNQNLLLRVNRKIRKAKTELNYKYTIDFALKMLFDDKKYTSHLLKILPLIYKDNYYSDDLLLPALIQKTEYGIRNGKGGFLTYAYHYYFLSKLQINNTIMEIRQSKSYLLGTKLGIMAKPVAHSIKSFEKAYVGNLSQRIARLDNLVEFVNYMNEKLMIHQKGYPSVKEASRELTVILDSFPKEEKYNRHYCALGFFETYYTYFKEEVEIKEQTATTENE</sequence>
<evidence type="ECO:0000313" key="1">
    <source>
        <dbReference type="EMBL" id="SHJ71362.1"/>
    </source>
</evidence>
<keyword evidence="2" id="KW-1185">Reference proteome</keyword>
<name>A0A1M6LJK6_9BACT</name>
<evidence type="ECO:0000313" key="2">
    <source>
        <dbReference type="Proteomes" id="UP000184050"/>
    </source>
</evidence>
<reference evidence="1 2" key="1">
    <citation type="submission" date="2016-11" db="EMBL/GenBank/DDBJ databases">
        <authorList>
            <person name="Jaros S."/>
            <person name="Januszkiewicz K."/>
            <person name="Wedrychowicz H."/>
        </authorList>
    </citation>
    <scope>NUCLEOTIDE SEQUENCE [LARGE SCALE GENOMIC DNA]</scope>
    <source>
        <strain evidence="1 2">DSM 27063</strain>
    </source>
</reference>
<proteinExistence type="predicted"/>
<dbReference type="Proteomes" id="UP000184050">
    <property type="component" value="Unassembled WGS sequence"/>
</dbReference>
<dbReference type="RefSeq" id="WP_073171651.1">
    <property type="nucleotide sequence ID" value="NZ_FQZE01000027.1"/>
</dbReference>